<name>U4KYR7_PYROM</name>
<dbReference type="Proteomes" id="UP000018144">
    <property type="component" value="Unassembled WGS sequence"/>
</dbReference>
<sequence length="77" mass="8497">MVLPLLLGFRLTCITIRRYFKALARSGSVDSDTTFCFVVFVCLNFTHGGLFDGTWIEDGDGRKGDRISATGISVMDD</sequence>
<gene>
    <name evidence="1" type="ORF">PCON_06397</name>
</gene>
<dbReference type="EMBL" id="HF935315">
    <property type="protein sequence ID" value="CCX06810.1"/>
    <property type="molecule type" value="Genomic_DNA"/>
</dbReference>
<reference evidence="1 2" key="1">
    <citation type="journal article" date="2013" name="PLoS Genet.">
        <title>The genome and development-dependent transcriptomes of Pyronema confluens: a window into fungal evolution.</title>
        <authorList>
            <person name="Traeger S."/>
            <person name="Altegoer F."/>
            <person name="Freitag M."/>
            <person name="Gabaldon T."/>
            <person name="Kempken F."/>
            <person name="Kumar A."/>
            <person name="Marcet-Houben M."/>
            <person name="Poggeler S."/>
            <person name="Stajich J.E."/>
            <person name="Nowrousian M."/>
        </authorList>
    </citation>
    <scope>NUCLEOTIDE SEQUENCE [LARGE SCALE GENOMIC DNA]</scope>
    <source>
        <strain evidence="2">CBS 100304</strain>
        <tissue evidence="1">Vegetative mycelium</tissue>
    </source>
</reference>
<evidence type="ECO:0000313" key="2">
    <source>
        <dbReference type="Proteomes" id="UP000018144"/>
    </source>
</evidence>
<keyword evidence="2" id="KW-1185">Reference proteome</keyword>
<accession>U4KYR7</accession>
<evidence type="ECO:0000313" key="1">
    <source>
        <dbReference type="EMBL" id="CCX06810.1"/>
    </source>
</evidence>
<organism evidence="1 2">
    <name type="scientific">Pyronema omphalodes (strain CBS 100304)</name>
    <name type="common">Pyronema confluens</name>
    <dbReference type="NCBI Taxonomy" id="1076935"/>
    <lineage>
        <taxon>Eukaryota</taxon>
        <taxon>Fungi</taxon>
        <taxon>Dikarya</taxon>
        <taxon>Ascomycota</taxon>
        <taxon>Pezizomycotina</taxon>
        <taxon>Pezizomycetes</taxon>
        <taxon>Pezizales</taxon>
        <taxon>Pyronemataceae</taxon>
        <taxon>Pyronema</taxon>
    </lineage>
</organism>
<dbReference type="AlphaFoldDB" id="U4KYR7"/>
<protein>
    <submittedName>
        <fullName evidence="1">Uncharacterized protein</fullName>
    </submittedName>
</protein>
<proteinExistence type="predicted"/>